<reference evidence="9 10" key="1">
    <citation type="submission" date="2020-05" db="EMBL/GenBank/DDBJ databases">
        <title>Streptobacillus felis strain LHL191014123.</title>
        <authorList>
            <person name="Fawzy A."/>
            <person name="Rau J."/>
            <person name="Risse K."/>
            <person name="Schauerte N."/>
            <person name="Geiger C."/>
            <person name="Blom J."/>
            <person name="Imirzalioglu C."/>
            <person name="Falgenhauer J."/>
            <person name="Bach A."/>
            <person name="Herden C."/>
            <person name="Eisenberg T."/>
        </authorList>
    </citation>
    <scope>NUCLEOTIDE SEQUENCE [LARGE SCALE GENOMIC DNA]</scope>
    <source>
        <strain evidence="9 10">LHL191014123</strain>
    </source>
</reference>
<dbReference type="InterPro" id="IPR050619">
    <property type="entry name" value="Flavodoxin"/>
</dbReference>
<dbReference type="RefSeq" id="WP_180135683.1">
    <property type="nucleotide sequence ID" value="NZ_CBCRWS010000007.1"/>
</dbReference>
<evidence type="ECO:0000259" key="8">
    <source>
        <dbReference type="PROSITE" id="PS50902"/>
    </source>
</evidence>
<dbReference type="Gene3D" id="3.40.50.360">
    <property type="match status" value="1"/>
</dbReference>
<dbReference type="NCBIfam" id="NF006738">
    <property type="entry name" value="PRK09267.1-4"/>
    <property type="match status" value="1"/>
</dbReference>
<evidence type="ECO:0000256" key="3">
    <source>
        <dbReference type="ARBA" id="ARBA00022448"/>
    </source>
</evidence>
<evidence type="ECO:0000256" key="4">
    <source>
        <dbReference type="ARBA" id="ARBA00022630"/>
    </source>
</evidence>
<comment type="cofactor">
    <cofactor evidence="1 7">
        <name>FMN</name>
        <dbReference type="ChEBI" id="CHEBI:58210"/>
    </cofactor>
</comment>
<name>A0A7Z0TBR7_9FUSO</name>
<keyword evidence="5 7" id="KW-0288">FMN</keyword>
<dbReference type="Pfam" id="PF00258">
    <property type="entry name" value="Flavodoxin_1"/>
    <property type="match status" value="1"/>
</dbReference>
<dbReference type="Proteomes" id="UP000526184">
    <property type="component" value="Unassembled WGS sequence"/>
</dbReference>
<dbReference type="PANTHER" id="PTHR42809">
    <property type="entry name" value="FLAVODOXIN 2"/>
    <property type="match status" value="1"/>
</dbReference>
<sequence length="165" mass="18342">MKTGIYFGTTTGTTEDIANRISNHFDDVDVIEVSEGIDTFSDYDLLILGSPTWGLGDLQDDWMACVDEIDDMDLSDKYVALFGTGDQASFADSFIDAIEILYKKAEKANAKIIGFTDTDGYDFTASLAMRNGKFVGLAIDELNQPELSDDRIEDWCNQLKEEFGK</sequence>
<keyword evidence="6 7" id="KW-0249">Electron transport</keyword>
<dbReference type="GO" id="GO:0009055">
    <property type="term" value="F:electron transfer activity"/>
    <property type="evidence" value="ECO:0007669"/>
    <property type="project" value="UniProtKB-UniRule"/>
</dbReference>
<dbReference type="PROSITE" id="PS50902">
    <property type="entry name" value="FLAVODOXIN_LIKE"/>
    <property type="match status" value="1"/>
</dbReference>
<proteinExistence type="inferred from homology"/>
<evidence type="ECO:0000313" key="10">
    <source>
        <dbReference type="Proteomes" id="UP000526184"/>
    </source>
</evidence>
<evidence type="ECO:0000256" key="6">
    <source>
        <dbReference type="ARBA" id="ARBA00022982"/>
    </source>
</evidence>
<evidence type="ECO:0000256" key="2">
    <source>
        <dbReference type="ARBA" id="ARBA00005267"/>
    </source>
</evidence>
<evidence type="ECO:0000256" key="7">
    <source>
        <dbReference type="PIRNR" id="PIRNR038996"/>
    </source>
</evidence>
<organism evidence="9 10">
    <name type="scientific">Streptobacillus felis</name>
    <dbReference type="NCBI Taxonomy" id="1384509"/>
    <lineage>
        <taxon>Bacteria</taxon>
        <taxon>Fusobacteriati</taxon>
        <taxon>Fusobacteriota</taxon>
        <taxon>Fusobacteriia</taxon>
        <taxon>Fusobacteriales</taxon>
        <taxon>Leptotrichiaceae</taxon>
        <taxon>Streptobacillus</taxon>
    </lineage>
</organism>
<evidence type="ECO:0000256" key="5">
    <source>
        <dbReference type="ARBA" id="ARBA00022643"/>
    </source>
</evidence>
<dbReference type="NCBIfam" id="TIGR01752">
    <property type="entry name" value="flav_long"/>
    <property type="match status" value="1"/>
</dbReference>
<comment type="similarity">
    <text evidence="2 7">Belongs to the flavodoxin family.</text>
</comment>
<keyword evidence="4 7" id="KW-0285">Flavoprotein</keyword>
<comment type="function">
    <text evidence="7">Low-potential electron donor to a number of redox enzymes.</text>
</comment>
<dbReference type="PROSITE" id="PS00201">
    <property type="entry name" value="FLAVODOXIN"/>
    <property type="match status" value="1"/>
</dbReference>
<dbReference type="SUPFAM" id="SSF52218">
    <property type="entry name" value="Flavoproteins"/>
    <property type="match status" value="1"/>
</dbReference>
<dbReference type="InterPro" id="IPR001226">
    <property type="entry name" value="Flavodoxin_CS"/>
</dbReference>
<dbReference type="AlphaFoldDB" id="A0A7Z0TBR7"/>
<dbReference type="InterPro" id="IPR008254">
    <property type="entry name" value="Flavodoxin/NO_synth"/>
</dbReference>
<accession>A0A7Z0TBR7</accession>
<dbReference type="InterPro" id="IPR010086">
    <property type="entry name" value="Flavodoxin_lc"/>
</dbReference>
<keyword evidence="3 7" id="KW-0813">Transport</keyword>
<gene>
    <name evidence="9" type="ORF">HP397_02270</name>
</gene>
<keyword evidence="10" id="KW-1185">Reference proteome</keyword>
<comment type="caution">
    <text evidence="9">The sequence shown here is derived from an EMBL/GenBank/DDBJ whole genome shotgun (WGS) entry which is preliminary data.</text>
</comment>
<feature type="domain" description="Flavodoxin-like" evidence="8">
    <location>
        <begin position="3"/>
        <end position="160"/>
    </location>
</feature>
<evidence type="ECO:0000256" key="1">
    <source>
        <dbReference type="ARBA" id="ARBA00001917"/>
    </source>
</evidence>
<dbReference type="PIRSF" id="PIRSF038996">
    <property type="entry name" value="FldA"/>
    <property type="match status" value="1"/>
</dbReference>
<dbReference type="GO" id="GO:0010181">
    <property type="term" value="F:FMN binding"/>
    <property type="evidence" value="ECO:0007669"/>
    <property type="project" value="UniProtKB-UniRule"/>
</dbReference>
<evidence type="ECO:0000313" key="9">
    <source>
        <dbReference type="EMBL" id="NYV27653.1"/>
    </source>
</evidence>
<dbReference type="EMBL" id="JABMKT010000007">
    <property type="protein sequence ID" value="NYV27653.1"/>
    <property type="molecule type" value="Genomic_DNA"/>
</dbReference>
<dbReference type="NCBIfam" id="NF006739">
    <property type="entry name" value="PRK09267.1-5"/>
    <property type="match status" value="1"/>
</dbReference>
<dbReference type="InterPro" id="IPR029039">
    <property type="entry name" value="Flavoprotein-like_sf"/>
</dbReference>
<dbReference type="PANTHER" id="PTHR42809:SF1">
    <property type="entry name" value="FLAVODOXIN 1"/>
    <property type="match status" value="1"/>
</dbReference>
<protein>
    <recommendedName>
        <fullName evidence="7">Flavodoxin</fullName>
    </recommendedName>
</protein>